<sequence>MTESDDKPIAEESYGFVTETVMQPDLFSESLEGSTSDLQVVIAAGQKEAQNKSDSEENMSLSLE</sequence>
<dbReference type="EMBL" id="JAAMPC010000001">
    <property type="protein sequence ID" value="KAG2329347.1"/>
    <property type="molecule type" value="Genomic_DNA"/>
</dbReference>
<dbReference type="EMBL" id="JAAMPC010000287">
    <property type="protein sequence ID" value="KAG2243019.1"/>
    <property type="molecule type" value="Genomic_DNA"/>
</dbReference>
<accession>A0A8X7NZG2</accession>
<name>A0A8X7NZG2_BRACI</name>
<reference evidence="1 3" key="1">
    <citation type="submission" date="2020-02" db="EMBL/GenBank/DDBJ databases">
        <authorList>
            <person name="Ma Q."/>
            <person name="Huang Y."/>
            <person name="Song X."/>
            <person name="Pei D."/>
        </authorList>
    </citation>
    <scope>NUCLEOTIDE SEQUENCE [LARGE SCALE GENOMIC DNA]</scope>
    <source>
        <strain evidence="1">Sxm20200214</strain>
        <tissue evidence="1">Leaf</tissue>
    </source>
</reference>
<keyword evidence="3" id="KW-1185">Reference proteome</keyword>
<evidence type="ECO:0000313" key="1">
    <source>
        <dbReference type="EMBL" id="KAG2243019.1"/>
    </source>
</evidence>
<organism evidence="1 3">
    <name type="scientific">Brassica carinata</name>
    <name type="common">Ethiopian mustard</name>
    <name type="synonym">Abyssinian cabbage</name>
    <dbReference type="NCBI Taxonomy" id="52824"/>
    <lineage>
        <taxon>Eukaryota</taxon>
        <taxon>Viridiplantae</taxon>
        <taxon>Streptophyta</taxon>
        <taxon>Embryophyta</taxon>
        <taxon>Tracheophyta</taxon>
        <taxon>Spermatophyta</taxon>
        <taxon>Magnoliopsida</taxon>
        <taxon>eudicotyledons</taxon>
        <taxon>Gunneridae</taxon>
        <taxon>Pentapetalae</taxon>
        <taxon>rosids</taxon>
        <taxon>malvids</taxon>
        <taxon>Brassicales</taxon>
        <taxon>Brassicaceae</taxon>
        <taxon>Brassiceae</taxon>
        <taxon>Brassica</taxon>
    </lineage>
</organism>
<gene>
    <name evidence="2" type="ORF">Bca52824_000527</name>
    <name evidence="1" type="ORF">Bca52824_095140</name>
</gene>
<dbReference type="Proteomes" id="UP000886595">
    <property type="component" value="Unassembled WGS sequence"/>
</dbReference>
<dbReference type="AlphaFoldDB" id="A0A8X7NZG2"/>
<protein>
    <submittedName>
        <fullName evidence="1">Uncharacterized protein</fullName>
    </submittedName>
</protein>
<proteinExistence type="predicted"/>
<comment type="caution">
    <text evidence="1">The sequence shown here is derived from an EMBL/GenBank/DDBJ whole genome shotgun (WGS) entry which is preliminary data.</text>
</comment>
<evidence type="ECO:0000313" key="3">
    <source>
        <dbReference type="Proteomes" id="UP000886595"/>
    </source>
</evidence>
<evidence type="ECO:0000313" key="2">
    <source>
        <dbReference type="EMBL" id="KAG2329347.1"/>
    </source>
</evidence>